<protein>
    <submittedName>
        <fullName evidence="1">RNase H domain-containing protein</fullName>
    </submittedName>
</protein>
<dbReference type="Proteomes" id="UP001054837">
    <property type="component" value="Unassembled WGS sequence"/>
</dbReference>
<sequence>MKAHIGTTGNEIADVYTKQGTKSDNIDIQVKLPPKFIKNLIHKDIKVKWQHSWSTSEKGREVFEIFPLVSAKRLHGNFFLNQIITGLGVIASYQSRFFKATDICSCGPMKEDRHHIIFVCNKWNDIRGTYFPSRYKTLTLK</sequence>
<keyword evidence="2" id="KW-1185">Reference proteome</keyword>
<evidence type="ECO:0000313" key="1">
    <source>
        <dbReference type="EMBL" id="GIX68962.1"/>
    </source>
</evidence>
<comment type="caution">
    <text evidence="1">The sequence shown here is derived from an EMBL/GenBank/DDBJ whole genome shotgun (WGS) entry which is preliminary data.</text>
</comment>
<name>A0AAV4M944_9ARAC</name>
<evidence type="ECO:0000313" key="2">
    <source>
        <dbReference type="Proteomes" id="UP001054837"/>
    </source>
</evidence>
<accession>A0AAV4M944</accession>
<organism evidence="1 2">
    <name type="scientific">Caerostris darwini</name>
    <dbReference type="NCBI Taxonomy" id="1538125"/>
    <lineage>
        <taxon>Eukaryota</taxon>
        <taxon>Metazoa</taxon>
        <taxon>Ecdysozoa</taxon>
        <taxon>Arthropoda</taxon>
        <taxon>Chelicerata</taxon>
        <taxon>Arachnida</taxon>
        <taxon>Araneae</taxon>
        <taxon>Araneomorphae</taxon>
        <taxon>Entelegynae</taxon>
        <taxon>Araneoidea</taxon>
        <taxon>Araneidae</taxon>
        <taxon>Caerostris</taxon>
    </lineage>
</organism>
<dbReference type="EMBL" id="BPLQ01000220">
    <property type="protein sequence ID" value="GIX68962.1"/>
    <property type="molecule type" value="Genomic_DNA"/>
</dbReference>
<reference evidence="1 2" key="1">
    <citation type="submission" date="2021-06" db="EMBL/GenBank/DDBJ databases">
        <title>Caerostris darwini draft genome.</title>
        <authorList>
            <person name="Kono N."/>
            <person name="Arakawa K."/>
        </authorList>
    </citation>
    <scope>NUCLEOTIDE SEQUENCE [LARGE SCALE GENOMIC DNA]</scope>
</reference>
<dbReference type="AlphaFoldDB" id="A0AAV4M944"/>
<gene>
    <name evidence="1" type="primary">AVEN_209846_1</name>
    <name evidence="1" type="ORF">CDAR_604391</name>
</gene>
<proteinExistence type="predicted"/>